<dbReference type="Gene3D" id="2.60.40.10">
    <property type="entry name" value="Immunoglobulins"/>
    <property type="match status" value="1"/>
</dbReference>
<dbReference type="InterPro" id="IPR041813">
    <property type="entry name" value="A2M_TED"/>
</dbReference>
<keyword evidence="12" id="KW-1185">Reference proteome</keyword>
<dbReference type="InterPro" id="IPR009048">
    <property type="entry name" value="A-macroglobulin_rcpt-bd"/>
</dbReference>
<dbReference type="SMART" id="SM01419">
    <property type="entry name" value="Thiol-ester_cl"/>
    <property type="match status" value="1"/>
</dbReference>
<dbReference type="SMART" id="SM01361">
    <property type="entry name" value="A2M_recep"/>
    <property type="match status" value="1"/>
</dbReference>
<evidence type="ECO:0000259" key="10">
    <source>
        <dbReference type="SMART" id="SM01361"/>
    </source>
</evidence>
<dbReference type="InterPro" id="IPR014756">
    <property type="entry name" value="Ig_E-set"/>
</dbReference>
<evidence type="ECO:0000256" key="1">
    <source>
        <dbReference type="ARBA" id="ARBA00010952"/>
    </source>
</evidence>
<keyword evidence="6" id="KW-0325">Glycoprotein</keyword>
<accession>A0A8K9XWR7</accession>
<proteinExistence type="inferred from homology"/>
<dbReference type="Gene3D" id="2.60.40.690">
    <property type="entry name" value="Alpha-macroglobulin, receptor-binding domain"/>
    <property type="match status" value="1"/>
</dbReference>
<dbReference type="Gene3D" id="1.50.10.20">
    <property type="match status" value="1"/>
</dbReference>
<dbReference type="SUPFAM" id="SSF48239">
    <property type="entry name" value="Terpenoid cyclases/Protein prenyltransferases"/>
    <property type="match status" value="1"/>
</dbReference>
<evidence type="ECO:0000313" key="12">
    <source>
        <dbReference type="Proteomes" id="UP000694395"/>
    </source>
</evidence>
<dbReference type="Gene3D" id="2.60.40.1930">
    <property type="match status" value="1"/>
</dbReference>
<feature type="domain" description="Alpha-2-macroglobulin bait region" evidence="8">
    <location>
        <begin position="726"/>
        <end position="875"/>
    </location>
</feature>
<evidence type="ECO:0000256" key="6">
    <source>
        <dbReference type="ARBA" id="ARBA00023180"/>
    </source>
</evidence>
<feature type="compositionally biased region" description="Pro residues" evidence="7">
    <location>
        <begin position="471"/>
        <end position="481"/>
    </location>
</feature>
<reference evidence="11" key="2">
    <citation type="submission" date="2025-09" db="UniProtKB">
        <authorList>
            <consortium name="Ensembl"/>
        </authorList>
    </citation>
    <scope>IDENTIFICATION</scope>
</reference>
<name>A0A8K9XWR7_ONCMY</name>
<feature type="region of interest" description="Disordered" evidence="7">
    <location>
        <begin position="271"/>
        <end position="296"/>
    </location>
</feature>
<dbReference type="CDD" id="cd02897">
    <property type="entry name" value="A2M_2"/>
    <property type="match status" value="1"/>
</dbReference>
<dbReference type="Pfam" id="PF07678">
    <property type="entry name" value="TED_complement"/>
    <property type="match status" value="1"/>
</dbReference>
<dbReference type="SMART" id="SM01360">
    <property type="entry name" value="A2M"/>
    <property type="match status" value="1"/>
</dbReference>
<dbReference type="InterPro" id="IPR001599">
    <property type="entry name" value="Macroglobln_a2"/>
</dbReference>
<feature type="compositionally biased region" description="Polar residues" evidence="7">
    <location>
        <begin position="284"/>
        <end position="296"/>
    </location>
</feature>
<dbReference type="FunFam" id="1.50.10.20:FF:000001">
    <property type="entry name" value="CD109 isoform 1"/>
    <property type="match status" value="1"/>
</dbReference>
<evidence type="ECO:0000256" key="5">
    <source>
        <dbReference type="ARBA" id="ARBA00023157"/>
    </source>
</evidence>
<dbReference type="Pfam" id="PF07677">
    <property type="entry name" value="A2M_recep"/>
    <property type="match status" value="1"/>
</dbReference>
<dbReference type="Gene3D" id="2.20.130.20">
    <property type="match status" value="1"/>
</dbReference>
<evidence type="ECO:0000256" key="3">
    <source>
        <dbReference type="ARBA" id="ARBA00022729"/>
    </source>
</evidence>
<dbReference type="PANTHER" id="PTHR11412">
    <property type="entry name" value="MACROGLOBULIN / COMPLEMENT"/>
    <property type="match status" value="1"/>
</dbReference>
<feature type="compositionally biased region" description="Basic and acidic residues" evidence="7">
    <location>
        <begin position="387"/>
        <end position="403"/>
    </location>
</feature>
<dbReference type="GO" id="GO:0004867">
    <property type="term" value="F:serine-type endopeptidase inhibitor activity"/>
    <property type="evidence" value="ECO:0007669"/>
    <property type="project" value="UniProtKB-KW"/>
</dbReference>
<dbReference type="Gene3D" id="2.60.120.1540">
    <property type="match status" value="1"/>
</dbReference>
<evidence type="ECO:0000259" key="9">
    <source>
        <dbReference type="SMART" id="SM01360"/>
    </source>
</evidence>
<keyword evidence="3" id="KW-0732">Signal</keyword>
<dbReference type="InterPro" id="IPR011626">
    <property type="entry name" value="Alpha-macroglobulin_TED"/>
</dbReference>
<keyword evidence="5" id="KW-1015">Disulfide bond</keyword>
<evidence type="ECO:0000259" key="8">
    <source>
        <dbReference type="SMART" id="SM01359"/>
    </source>
</evidence>
<dbReference type="Ensembl" id="ENSOMYT00000139199.1">
    <property type="protein sequence ID" value="ENSOMYP00000140148.1"/>
    <property type="gene ID" value="ENSOMYG00000074290.1"/>
</dbReference>
<evidence type="ECO:0000256" key="4">
    <source>
        <dbReference type="ARBA" id="ARBA00022900"/>
    </source>
</evidence>
<dbReference type="PANTHER" id="PTHR11412:SF150">
    <property type="entry name" value="ALPHA-2-MACROGLOBULIN-RELATED"/>
    <property type="match status" value="1"/>
</dbReference>
<dbReference type="GO" id="GO:0005615">
    <property type="term" value="C:extracellular space"/>
    <property type="evidence" value="ECO:0007669"/>
    <property type="project" value="InterPro"/>
</dbReference>
<keyword evidence="4" id="KW-0722">Serine protease inhibitor</keyword>
<dbReference type="GO" id="GO:0007399">
    <property type="term" value="P:nervous system development"/>
    <property type="evidence" value="ECO:0007669"/>
    <property type="project" value="UniProtKB-ARBA"/>
</dbReference>
<dbReference type="InterPro" id="IPR011625">
    <property type="entry name" value="A2M_N_BRD"/>
</dbReference>
<dbReference type="PROSITE" id="PS00477">
    <property type="entry name" value="ALPHA_2_MACROGLOBULIN"/>
    <property type="match status" value="1"/>
</dbReference>
<organism evidence="11 12">
    <name type="scientific">Oncorhynchus mykiss</name>
    <name type="common">Rainbow trout</name>
    <name type="synonym">Salmo gairdneri</name>
    <dbReference type="NCBI Taxonomy" id="8022"/>
    <lineage>
        <taxon>Eukaryota</taxon>
        <taxon>Metazoa</taxon>
        <taxon>Chordata</taxon>
        <taxon>Craniata</taxon>
        <taxon>Vertebrata</taxon>
        <taxon>Euteleostomi</taxon>
        <taxon>Actinopterygii</taxon>
        <taxon>Neopterygii</taxon>
        <taxon>Teleostei</taxon>
        <taxon>Protacanthopterygii</taxon>
        <taxon>Salmoniformes</taxon>
        <taxon>Salmonidae</taxon>
        <taxon>Salmoninae</taxon>
        <taxon>Oncorhynchus</taxon>
    </lineage>
</organism>
<dbReference type="InterPro" id="IPR019742">
    <property type="entry name" value="MacrogloblnA2_CS"/>
</dbReference>
<protein>
    <recommendedName>
        <fullName evidence="13">NTR domain-containing protein</fullName>
    </recommendedName>
</protein>
<dbReference type="GeneTree" id="ENSGT00940000162996"/>
<feature type="domain" description="Alpha-macroglobulin receptor-binding" evidence="10">
    <location>
        <begin position="1621"/>
        <end position="1708"/>
    </location>
</feature>
<dbReference type="Pfam" id="PF07703">
    <property type="entry name" value="A2M_BRD"/>
    <property type="match status" value="1"/>
</dbReference>
<evidence type="ECO:0008006" key="13">
    <source>
        <dbReference type="Google" id="ProtNLM"/>
    </source>
</evidence>
<evidence type="ECO:0000256" key="2">
    <source>
        <dbReference type="ARBA" id="ARBA00022690"/>
    </source>
</evidence>
<evidence type="ECO:0000313" key="11">
    <source>
        <dbReference type="Ensembl" id="ENSOMYP00000140148.1"/>
    </source>
</evidence>
<keyword evidence="2" id="KW-0646">Protease inhibitor</keyword>
<dbReference type="SUPFAM" id="SSF49410">
    <property type="entry name" value="Alpha-macroglobulin receptor domain"/>
    <property type="match status" value="1"/>
</dbReference>
<evidence type="ECO:0000256" key="7">
    <source>
        <dbReference type="SAM" id="MobiDB-lite"/>
    </source>
</evidence>
<reference evidence="11" key="1">
    <citation type="submission" date="2025-08" db="UniProtKB">
        <authorList>
            <consortium name="Ensembl"/>
        </authorList>
    </citation>
    <scope>IDENTIFICATION</scope>
</reference>
<feature type="region of interest" description="Disordered" evidence="7">
    <location>
        <begin position="379"/>
        <end position="486"/>
    </location>
</feature>
<dbReference type="InterPro" id="IPR036595">
    <property type="entry name" value="A-macroglobulin_rcpt-bd_sf"/>
</dbReference>
<dbReference type="FunFam" id="2.60.40.10:FF:000312">
    <property type="entry name" value="Alpha-2-macroglobulin like 1"/>
    <property type="match status" value="1"/>
</dbReference>
<feature type="compositionally biased region" description="Polar residues" evidence="7">
    <location>
        <begin position="406"/>
        <end position="415"/>
    </location>
</feature>
<dbReference type="SMART" id="SM01359">
    <property type="entry name" value="A2M_N_2"/>
    <property type="match status" value="1"/>
</dbReference>
<feature type="compositionally biased region" description="Low complexity" evidence="7">
    <location>
        <begin position="451"/>
        <end position="469"/>
    </location>
</feature>
<dbReference type="InterPro" id="IPR047565">
    <property type="entry name" value="Alpha-macroglob_thiol-ester_cl"/>
</dbReference>
<dbReference type="InterPro" id="IPR013783">
    <property type="entry name" value="Ig-like_fold"/>
</dbReference>
<comment type="similarity">
    <text evidence="1">Belongs to the protease inhibitor I39 (alpha-2-macroglobulin) family.</text>
</comment>
<dbReference type="SUPFAM" id="SSF81296">
    <property type="entry name" value="E set domains"/>
    <property type="match status" value="1"/>
</dbReference>
<dbReference type="Pfam" id="PF00207">
    <property type="entry name" value="A2M"/>
    <property type="match status" value="1"/>
</dbReference>
<sequence>MSSPCGLFRCRLTFRKDFVQYITKVGGLCVYTSSTCFLRHFPCNHSLLSLSLFSLTLLSLSSFSLSLSPLSPPLSPPSLSPLSLPPLSPLSLSLLSPLSPLSLPLSPLSLSFPPLSLSPHSPLPLSSLPLSSLLSPLLSLPLSLPSSLPLSLLSLSPPFLPPLSLSSLLSPLSPLSLPSPLPSPLSSLPPLSLLSSLLSLPPLSPLSSPLSPPSLCPLLSPSLSSLSLLPPPPPLSPLSSPLSPLSLQGLRSNALMPFDDTQDTQSSFRARSTSLNERPKRMHTSSTTCSLGSSDENTVSQADDGLKTVHLELTETCLDMMARYVFSNFSALPKRSPIAEFLLAGGRSMTWLVGNKLITITTSGGVRSQALLGMDMAERLGGGGEMTRSDPSLHTRQTKEAPAKLESQSSQQLNRASRIRVRSMSGGHALRAGPAQSLSPLVSPSEGGELCGVPLSPPSSSSGPCLDGLEPPSPSPCAPPKDPLKDKPSLAEFLPVLTQGWAEIFIRRPSGNTSWLMCLENPPSPFSSELGNMPLQELSSVLMAMEGVKEPPTQTASAPASTATPAPTPVVLNPPGPIQGGKPGLIQRSNTGITLSEERNVELSYVIGEFTFVDTPQIYEHGSIIEGKINAVRYNNTPISDMLVYLFEEKGWSSYLRLQNLTTDSRGIARFSVNTTSLPKENINLVVSDTPQVEYPGYRVPYFNRGQHLLSLIQPAAPDIKPSSSLAIQKVETPLACGQAVSITIRYAIVGETVPKGSVAVLYLALSRGVIVQHGHINVTVQQDSPVAEGDVTLTLAVVPEMAPVVQLLVYSMLPSETVIAHSMNFPTEKCFRNKVLVEFSPSNAVPGEENTLHLSARPGSLCGLGAVDQSVGIMEPGKRLDADKIFNLLPVKETTYVPYELEDPVACLRVRPRRSIIPHPYGPSEQTNDPYAVFQTLGLKLATNLDIRVRSCLSYQGNQYYRSYVAYSLMARPGSAGPRLEMAVAGGLAAPPPPPIQTVRTFFPETWIWDLVEVGESGSLDVPLTVPDTITTWETEVFCLAPSGFGLAPLVELTVFQPFFLELTLPYSVIRGEHFELKATVFNYLSKCIMVSVTPALSSDYTLTPLRDVQDSSCLCANGRKTFSWTLAPSVLGVLNVSVSAAAVRSQTACDNGVVNVPERGRVDTVTRSLLVKAEGTEKSHTYNWLLCPTGEALTEEVELQLPQNVVDGSARISLSVLGDILGRALNNLDGLLQMPYGCGEQNMALLSPNIYILEYLRNTEQLTPAILEKATKFLTSGYQRQLNYKNADGAYSTFGQGLGNTWLTAFVLRSFGKAQSFIYVDPATMEQSKTWLERQQGQRGCFRTLGKLLNNRIKGGVTDEVTLTAYITASMLELNMSVTDHVVDHSLSCLKNSTSDLSNTYATALLAYTFTLAGDMETRARLLQHLDTISFQEGGLLHWSQSSSETSPSLEVEISSYVLLASLSASSRSTSDLGYASRIVRWLVRQQNAYGGFSSTQDTVVALQALALYSTRVFSRGGASTVTVRSPSGDRCLFHVNQNNKLLYQERALQDTEGKYSVEVQGSACASVQVVLRYNVPSPTRSTTLSIQVTPEVDCNRKSLRPRVTLKLQSRYHGKELTTNMIIVDLKMLSGFSPDPDSLGRLRGSSQVDRVDIKDDHVLMYLTELTSLPFHITLDIIQEFPVQNLKPAVVKIYDYYQPSDQAETEYVFPCN</sequence>
<dbReference type="InterPro" id="IPR008930">
    <property type="entry name" value="Terpenoid_cyclase/PrenylTrfase"/>
</dbReference>
<feature type="domain" description="Alpha-2-macroglobulin" evidence="9">
    <location>
        <begin position="1007"/>
        <end position="1096"/>
    </location>
</feature>
<dbReference type="Gene3D" id="6.20.50.160">
    <property type="match status" value="1"/>
</dbReference>
<dbReference type="InterPro" id="IPR050473">
    <property type="entry name" value="A2M/Complement_sys"/>
</dbReference>
<dbReference type="Proteomes" id="UP000694395">
    <property type="component" value="Unassembled WGS sequence"/>
</dbReference>